<sequence>MAILFDMDGTLFDTNTVLAPALDATFSELRAAGLWQGATPFDTYTKIMGVPLPVVWQTLCPAHTAAQHVASNILFQQHLHEMINTQGALYRGVRDTLATLAEHHALYIVSNGNAPYLDKIVTHFELTPYITAIYSIDRVASGDKGELMRLLLTEQGITEASVVGDRRSDIEGALVNGLTAYAAGYGYGGQEEWVGAQAVLSDFPSLKKLIT</sequence>
<name>A0A078ML02_9BACL</name>
<dbReference type="InterPro" id="IPR023198">
    <property type="entry name" value="PGP-like_dom2"/>
</dbReference>
<dbReference type="SFLD" id="SFLDG01129">
    <property type="entry name" value="C1.5:_HAD__Beta-PGM__Phosphata"/>
    <property type="match status" value="1"/>
</dbReference>
<dbReference type="AlphaFoldDB" id="A0A078ML02"/>
<dbReference type="SFLD" id="SFLDS00003">
    <property type="entry name" value="Haloacid_Dehalogenase"/>
    <property type="match status" value="1"/>
</dbReference>
<dbReference type="HOGENOM" id="CLU_045011_19_4_9"/>
<dbReference type="Gene3D" id="3.40.50.1000">
    <property type="entry name" value="HAD superfamily/HAD-like"/>
    <property type="match status" value="1"/>
</dbReference>
<dbReference type="GO" id="GO:0004713">
    <property type="term" value="F:protein tyrosine kinase activity"/>
    <property type="evidence" value="ECO:0007669"/>
    <property type="project" value="TreeGrafter"/>
</dbReference>
<accession>A0A078ML02</accession>
<gene>
    <name evidence="1" type="ORF">BN1050_02449</name>
</gene>
<protein>
    <submittedName>
        <fullName evidence="1">5'-nucleotidase</fullName>
    </submittedName>
</protein>
<reference evidence="1" key="1">
    <citation type="submission" date="2014-07" db="EMBL/GenBank/DDBJ databases">
        <authorList>
            <person name="Urmite Genomes Urmite Genomes"/>
        </authorList>
    </citation>
    <scope>NUCLEOTIDE SEQUENCE</scope>
    <source>
        <strain evidence="1">13S34_air</strain>
    </source>
</reference>
<dbReference type="SUPFAM" id="SSF56784">
    <property type="entry name" value="HAD-like"/>
    <property type="match status" value="1"/>
</dbReference>
<dbReference type="GO" id="GO:0005829">
    <property type="term" value="C:cytosol"/>
    <property type="evidence" value="ECO:0007669"/>
    <property type="project" value="TreeGrafter"/>
</dbReference>
<dbReference type="EMBL" id="LN483077">
    <property type="protein sequence ID" value="CEA05411.1"/>
    <property type="molecule type" value="Genomic_DNA"/>
</dbReference>
<organism evidence="1">
    <name type="scientific">Metalysinibacillus saudimassiliensis</name>
    <dbReference type="NCBI Taxonomy" id="1461583"/>
    <lineage>
        <taxon>Bacteria</taxon>
        <taxon>Bacillati</taxon>
        <taxon>Bacillota</taxon>
        <taxon>Bacilli</taxon>
        <taxon>Bacillales</taxon>
        <taxon>Caryophanaceae</taxon>
        <taxon>Metalysinibacillus</taxon>
    </lineage>
</organism>
<dbReference type="InterPro" id="IPR023214">
    <property type="entry name" value="HAD_sf"/>
</dbReference>
<dbReference type="Gene3D" id="1.10.150.240">
    <property type="entry name" value="Putative phosphatase, domain 2"/>
    <property type="match status" value="1"/>
</dbReference>
<dbReference type="PATRIC" id="fig|1461583.4.peg.2366"/>
<dbReference type="InterPro" id="IPR050155">
    <property type="entry name" value="HAD-like_hydrolase_sf"/>
</dbReference>
<dbReference type="InterPro" id="IPR041492">
    <property type="entry name" value="HAD_2"/>
</dbReference>
<dbReference type="InterPro" id="IPR036412">
    <property type="entry name" value="HAD-like_sf"/>
</dbReference>
<dbReference type="Pfam" id="PF13419">
    <property type="entry name" value="HAD_2"/>
    <property type="match status" value="1"/>
</dbReference>
<dbReference type="PANTHER" id="PTHR43434:SF20">
    <property type="entry name" value="5'-NUCLEOTIDASE"/>
    <property type="match status" value="1"/>
</dbReference>
<proteinExistence type="predicted"/>
<evidence type="ECO:0000313" key="1">
    <source>
        <dbReference type="EMBL" id="CEA05411.1"/>
    </source>
</evidence>
<dbReference type="PANTHER" id="PTHR43434">
    <property type="entry name" value="PHOSPHOGLYCOLATE PHOSPHATASE"/>
    <property type="match status" value="1"/>
</dbReference>